<protein>
    <recommendedName>
        <fullName evidence="3">HTH crp-type domain-containing protein</fullName>
    </recommendedName>
</protein>
<organism evidence="1 2">
    <name type="scientific">Actimicrobium antarcticum</name>
    <dbReference type="NCBI Taxonomy" id="1051899"/>
    <lineage>
        <taxon>Bacteria</taxon>
        <taxon>Pseudomonadati</taxon>
        <taxon>Pseudomonadota</taxon>
        <taxon>Betaproteobacteria</taxon>
        <taxon>Burkholderiales</taxon>
        <taxon>Oxalobacteraceae</taxon>
        <taxon>Actimicrobium</taxon>
    </lineage>
</organism>
<evidence type="ECO:0008006" key="3">
    <source>
        <dbReference type="Google" id="ProtNLM"/>
    </source>
</evidence>
<dbReference type="Proteomes" id="UP001501353">
    <property type="component" value="Unassembled WGS sequence"/>
</dbReference>
<reference evidence="2" key="1">
    <citation type="journal article" date="2019" name="Int. J. Syst. Evol. Microbiol.">
        <title>The Global Catalogue of Microorganisms (GCM) 10K type strain sequencing project: providing services to taxonomists for standard genome sequencing and annotation.</title>
        <authorList>
            <consortium name="The Broad Institute Genomics Platform"/>
            <consortium name="The Broad Institute Genome Sequencing Center for Infectious Disease"/>
            <person name="Wu L."/>
            <person name="Ma J."/>
        </authorList>
    </citation>
    <scope>NUCLEOTIDE SEQUENCE [LARGE SCALE GENOMIC DNA]</scope>
    <source>
        <strain evidence="2">JCM 16673</strain>
    </source>
</reference>
<evidence type="ECO:0000313" key="2">
    <source>
        <dbReference type="Proteomes" id="UP001501353"/>
    </source>
</evidence>
<keyword evidence="2" id="KW-1185">Reference proteome</keyword>
<sequence length="249" mass="27264">MRITVLRATGNAIRKRSGLTVLMLEQATLQARTRLSFCMDGLSLRDELVMRSLVRILDHRTQHQWFYSPNNADLRVVGDMVAVAVAADAPPSANPTGQVLMVGAIRKNDGPFLSLPLNSTALERMLNHLGEHISEARLTDAVAISQTESSDEFRLRKWPSSAMLTGPERMKIATLVMARSMTLEALAQRAGVAQEICMNFLRELQAGGFLMVTNNAIRSAPHELAASSTKVKIASSLLSRIRSRLGLSA</sequence>
<proteinExistence type="predicted"/>
<dbReference type="RefSeq" id="WP_344761527.1">
    <property type="nucleotide sequence ID" value="NZ_BAAAZE010000002.1"/>
</dbReference>
<comment type="caution">
    <text evidence="1">The sequence shown here is derived from an EMBL/GenBank/DDBJ whole genome shotgun (WGS) entry which is preliminary data.</text>
</comment>
<gene>
    <name evidence="1" type="ORF">GCM10022212_03810</name>
</gene>
<name>A0ABP7SKQ1_9BURK</name>
<dbReference type="EMBL" id="BAAAZE010000002">
    <property type="protein sequence ID" value="GAA4013081.1"/>
    <property type="molecule type" value="Genomic_DNA"/>
</dbReference>
<evidence type="ECO:0000313" key="1">
    <source>
        <dbReference type="EMBL" id="GAA4013081.1"/>
    </source>
</evidence>
<accession>A0ABP7SKQ1</accession>